<evidence type="ECO:0000256" key="4">
    <source>
        <dbReference type="ARBA" id="ARBA00022989"/>
    </source>
</evidence>
<evidence type="ECO:0000256" key="6">
    <source>
        <dbReference type="SAM" id="Phobius"/>
    </source>
</evidence>
<feature type="transmembrane region" description="Helical" evidence="6">
    <location>
        <begin position="322"/>
        <end position="341"/>
    </location>
</feature>
<feature type="transmembrane region" description="Helical" evidence="6">
    <location>
        <begin position="183"/>
        <end position="208"/>
    </location>
</feature>
<feature type="transmembrane region" description="Helical" evidence="6">
    <location>
        <begin position="12"/>
        <end position="31"/>
    </location>
</feature>
<feature type="transmembrane region" description="Helical" evidence="6">
    <location>
        <begin position="159"/>
        <end position="177"/>
    </location>
</feature>
<dbReference type="EMBL" id="VUMB01000003">
    <property type="protein sequence ID" value="MSS39133.1"/>
    <property type="molecule type" value="Genomic_DNA"/>
</dbReference>
<dbReference type="Pfam" id="PF01943">
    <property type="entry name" value="Polysacc_synt"/>
    <property type="match status" value="1"/>
</dbReference>
<keyword evidence="4 6" id="KW-1133">Transmembrane helix</keyword>
<gene>
    <name evidence="7" type="ORF">FYJ37_01880</name>
</gene>
<sequence>MSRKRAIIKGTFILTITGFATRFMGFFYRIFLSHTFGEEGVGLYQLVFPIYALCFSLTSAGIQLALSRCVARCMTQGKKKEARELLCTSLVLTVAVSCIVTVILQKYSVFIADTFLKDARCAQLLVILSYAFPFASIHSCICGYYFGLKQTGIPATSQMIEQIARILSVYLIYIYGLRHGVRFGVSIAVAGLIAGEILSSLFCLRSILGKGGFGKWPRIRLSSCMKHGRELIALSIPLTASRVLLNLLQSIEAISIPLKLQTYGMSVAEALSIYGVLTGMALPCILFPSAITNSVSTMLLPAVAEIQAMENHKELSALVKKVTYSCIFLGSICCVLLLTFGNWIGTVLFHSSMAGGYIVTLSWMCPFLYTNNTLISIVNGIGKTTLSFVINSASLSVRIASVLLFIPVFGIQGYLWGMLASQLCIFLFCLIYLNYYLKRERE</sequence>
<comment type="caution">
    <text evidence="7">The sequence shown here is derived from an EMBL/GenBank/DDBJ whole genome shotgun (WGS) entry which is preliminary data.</text>
</comment>
<evidence type="ECO:0000256" key="5">
    <source>
        <dbReference type="ARBA" id="ARBA00023136"/>
    </source>
</evidence>
<evidence type="ECO:0000313" key="7">
    <source>
        <dbReference type="EMBL" id="MSS39133.1"/>
    </source>
</evidence>
<feature type="transmembrane region" description="Helical" evidence="6">
    <location>
        <begin position="43"/>
        <end position="65"/>
    </location>
</feature>
<dbReference type="GeneID" id="62697352"/>
<keyword evidence="5 6" id="KW-0472">Membrane</keyword>
<accession>A0A844F3C5</accession>
<dbReference type="RefSeq" id="WP_004606762.1">
    <property type="nucleotide sequence ID" value="NZ_AP024846.1"/>
</dbReference>
<proteinExistence type="predicted"/>
<dbReference type="InterPro" id="IPR002797">
    <property type="entry name" value="Polysacc_synth"/>
</dbReference>
<feature type="transmembrane region" description="Helical" evidence="6">
    <location>
        <begin position="389"/>
        <end position="409"/>
    </location>
</feature>
<keyword evidence="3 6" id="KW-0812">Transmembrane</keyword>
<dbReference type="GO" id="GO:0005886">
    <property type="term" value="C:plasma membrane"/>
    <property type="evidence" value="ECO:0007669"/>
    <property type="project" value="UniProtKB-SubCell"/>
</dbReference>
<dbReference type="InterPro" id="IPR024923">
    <property type="entry name" value="PG_synth_SpoVB"/>
</dbReference>
<evidence type="ECO:0000256" key="2">
    <source>
        <dbReference type="ARBA" id="ARBA00022475"/>
    </source>
</evidence>
<dbReference type="AlphaFoldDB" id="A0A844F3C5"/>
<dbReference type="InterPro" id="IPR050833">
    <property type="entry name" value="Poly_Biosynth_Transport"/>
</dbReference>
<feature type="transmembrane region" description="Helical" evidence="6">
    <location>
        <begin position="124"/>
        <end position="147"/>
    </location>
</feature>
<dbReference type="PANTHER" id="PTHR30250">
    <property type="entry name" value="PST FAMILY PREDICTED COLANIC ACID TRANSPORTER"/>
    <property type="match status" value="1"/>
</dbReference>
<evidence type="ECO:0000256" key="3">
    <source>
        <dbReference type="ARBA" id="ARBA00022692"/>
    </source>
</evidence>
<dbReference type="PIRSF" id="PIRSF038958">
    <property type="entry name" value="PG_synth_SpoVB"/>
    <property type="match status" value="1"/>
</dbReference>
<dbReference type="PANTHER" id="PTHR30250:SF24">
    <property type="entry name" value="STAGE V SPORULATION PROTEIN B"/>
    <property type="match status" value="1"/>
</dbReference>
<reference evidence="7 8" key="1">
    <citation type="submission" date="2019-08" db="EMBL/GenBank/DDBJ databases">
        <title>In-depth cultivation of the pig gut microbiome towards novel bacterial diversity and tailored functional studies.</title>
        <authorList>
            <person name="Wylensek D."/>
            <person name="Hitch T.C.A."/>
            <person name="Clavel T."/>
        </authorList>
    </citation>
    <scope>NUCLEOTIDE SEQUENCE [LARGE SCALE GENOMIC DNA]</scope>
    <source>
        <strain evidence="7 8">BL-389-WT-3D</strain>
    </source>
</reference>
<dbReference type="Proteomes" id="UP000462363">
    <property type="component" value="Unassembled WGS sequence"/>
</dbReference>
<name>A0A844F3C5_CLOSV</name>
<evidence type="ECO:0000256" key="1">
    <source>
        <dbReference type="ARBA" id="ARBA00004651"/>
    </source>
</evidence>
<protein>
    <submittedName>
        <fullName evidence="7">Polysaccharide biosynthesis protein</fullName>
    </submittedName>
</protein>
<keyword evidence="2" id="KW-1003">Cell membrane</keyword>
<feature type="transmembrane region" description="Helical" evidence="6">
    <location>
        <begin position="85"/>
        <end position="104"/>
    </location>
</feature>
<feature type="transmembrane region" description="Helical" evidence="6">
    <location>
        <begin position="415"/>
        <end position="437"/>
    </location>
</feature>
<evidence type="ECO:0000313" key="8">
    <source>
        <dbReference type="Proteomes" id="UP000462363"/>
    </source>
</evidence>
<organism evidence="7 8">
    <name type="scientific">Clostridium scindens (strain JCM 10418 / VPI 12708)</name>
    <dbReference type="NCBI Taxonomy" id="29347"/>
    <lineage>
        <taxon>Bacteria</taxon>
        <taxon>Bacillati</taxon>
        <taxon>Bacillota</taxon>
        <taxon>Clostridia</taxon>
        <taxon>Lachnospirales</taxon>
        <taxon>Lachnospiraceae</taxon>
    </lineage>
</organism>
<comment type="subcellular location">
    <subcellularLocation>
        <location evidence="1">Cell membrane</location>
        <topology evidence="1">Multi-pass membrane protein</topology>
    </subcellularLocation>
</comment>
<dbReference type="CDD" id="cd13124">
    <property type="entry name" value="MATE_SpoVB_like"/>
    <property type="match status" value="1"/>
</dbReference>